<evidence type="ECO:0000313" key="13">
    <source>
        <dbReference type="Proteomes" id="UP000824123"/>
    </source>
</evidence>
<proteinExistence type="inferred from homology"/>
<dbReference type="InterPro" id="IPR013747">
    <property type="entry name" value="ACP_syn_III_C"/>
</dbReference>
<accession>A0A9D1LS62</accession>
<keyword evidence="4" id="KW-0808">Transferase</keyword>
<dbReference type="NCBIfam" id="NF006829">
    <property type="entry name" value="PRK09352.1"/>
    <property type="match status" value="1"/>
</dbReference>
<keyword evidence="3" id="KW-0444">Lipid biosynthesis</keyword>
<evidence type="ECO:0000256" key="4">
    <source>
        <dbReference type="ARBA" id="ARBA00022679"/>
    </source>
</evidence>
<dbReference type="Pfam" id="PF08545">
    <property type="entry name" value="ACP_syn_III"/>
    <property type="match status" value="1"/>
</dbReference>
<evidence type="ECO:0000256" key="6">
    <source>
        <dbReference type="ARBA" id="ARBA00023098"/>
    </source>
</evidence>
<dbReference type="SUPFAM" id="SSF53901">
    <property type="entry name" value="Thiolase-like"/>
    <property type="match status" value="1"/>
</dbReference>
<dbReference type="InterPro" id="IPR013751">
    <property type="entry name" value="ACP_syn_III_N"/>
</dbReference>
<evidence type="ECO:0000256" key="9">
    <source>
        <dbReference type="ARBA" id="ARBA00023315"/>
    </source>
</evidence>
<dbReference type="Proteomes" id="UP000824123">
    <property type="component" value="Unassembled WGS sequence"/>
</dbReference>
<evidence type="ECO:0000259" key="11">
    <source>
        <dbReference type="Pfam" id="PF08545"/>
    </source>
</evidence>
<feature type="domain" description="Beta-ketoacyl-[acyl-carrier-protein] synthase III N-terminal" evidence="11">
    <location>
        <begin position="103"/>
        <end position="178"/>
    </location>
</feature>
<gene>
    <name evidence="12" type="ORF">IAC59_07495</name>
</gene>
<evidence type="ECO:0000313" key="12">
    <source>
        <dbReference type="EMBL" id="HIU47088.1"/>
    </source>
</evidence>
<reference evidence="12" key="2">
    <citation type="journal article" date="2021" name="PeerJ">
        <title>Extensive microbial diversity within the chicken gut microbiome revealed by metagenomics and culture.</title>
        <authorList>
            <person name="Gilroy R."/>
            <person name="Ravi A."/>
            <person name="Getino M."/>
            <person name="Pursley I."/>
            <person name="Horton D.L."/>
            <person name="Alikhan N.F."/>
            <person name="Baker D."/>
            <person name="Gharbi K."/>
            <person name="Hall N."/>
            <person name="Watson M."/>
            <person name="Adriaenssens E.M."/>
            <person name="Foster-Nyarko E."/>
            <person name="Jarju S."/>
            <person name="Secka A."/>
            <person name="Antonio M."/>
            <person name="Oren A."/>
            <person name="Chaudhuri R.R."/>
            <person name="La Ragione R."/>
            <person name="Hildebrand F."/>
            <person name="Pallen M.J."/>
        </authorList>
    </citation>
    <scope>NUCLEOTIDE SEQUENCE</scope>
    <source>
        <strain evidence="12">ChiSxjej2B14-8506</strain>
    </source>
</reference>
<dbReference type="PANTHER" id="PTHR43091:SF1">
    <property type="entry name" value="BETA-KETOACYL-[ACYL-CARRIER-PROTEIN] SYNTHASE III, CHLOROPLASTIC"/>
    <property type="match status" value="1"/>
</dbReference>
<dbReference type="AlphaFoldDB" id="A0A9D1LS62"/>
<organism evidence="12 13">
    <name type="scientific">Candidatus Fimadaptatus faecigallinarum</name>
    <dbReference type="NCBI Taxonomy" id="2840814"/>
    <lineage>
        <taxon>Bacteria</taxon>
        <taxon>Bacillati</taxon>
        <taxon>Bacillota</taxon>
        <taxon>Clostridia</taxon>
        <taxon>Eubacteriales</taxon>
        <taxon>Candidatus Fimadaptatus</taxon>
    </lineage>
</organism>
<keyword evidence="8" id="KW-0511">Multifunctional enzyme</keyword>
<evidence type="ECO:0000256" key="7">
    <source>
        <dbReference type="ARBA" id="ARBA00023160"/>
    </source>
</evidence>
<keyword evidence="5" id="KW-0276">Fatty acid metabolism</keyword>
<evidence type="ECO:0000256" key="5">
    <source>
        <dbReference type="ARBA" id="ARBA00022832"/>
    </source>
</evidence>
<dbReference type="GO" id="GO:0004315">
    <property type="term" value="F:3-oxoacyl-[acyl-carrier-protein] synthase activity"/>
    <property type="evidence" value="ECO:0007669"/>
    <property type="project" value="InterPro"/>
</dbReference>
<comment type="pathway">
    <text evidence="1">Lipid metabolism.</text>
</comment>
<protein>
    <submittedName>
        <fullName evidence="12">Ketoacyl-ACP synthase III</fullName>
    </submittedName>
</protein>
<evidence type="ECO:0000256" key="1">
    <source>
        <dbReference type="ARBA" id="ARBA00005189"/>
    </source>
</evidence>
<dbReference type="Pfam" id="PF08541">
    <property type="entry name" value="ACP_syn_III_C"/>
    <property type="match status" value="1"/>
</dbReference>
<keyword evidence="6" id="KW-0443">Lipid metabolism</keyword>
<comment type="similarity">
    <text evidence="2">Belongs to the thiolase-like superfamily. FabH family.</text>
</comment>
<name>A0A9D1LS62_9FIRM</name>
<keyword evidence="7" id="KW-0275">Fatty acid biosynthesis</keyword>
<dbReference type="GO" id="GO:0006633">
    <property type="term" value="P:fatty acid biosynthetic process"/>
    <property type="evidence" value="ECO:0007669"/>
    <property type="project" value="UniProtKB-KW"/>
</dbReference>
<dbReference type="CDD" id="cd00830">
    <property type="entry name" value="KAS_III"/>
    <property type="match status" value="1"/>
</dbReference>
<reference evidence="12" key="1">
    <citation type="submission" date="2020-10" db="EMBL/GenBank/DDBJ databases">
        <authorList>
            <person name="Gilroy R."/>
        </authorList>
    </citation>
    <scope>NUCLEOTIDE SEQUENCE</scope>
    <source>
        <strain evidence="12">ChiSxjej2B14-8506</strain>
    </source>
</reference>
<evidence type="ECO:0000256" key="8">
    <source>
        <dbReference type="ARBA" id="ARBA00023268"/>
    </source>
</evidence>
<comment type="caution">
    <text evidence="12">The sequence shown here is derived from an EMBL/GenBank/DDBJ whole genome shotgun (WGS) entry which is preliminary data.</text>
</comment>
<dbReference type="EMBL" id="DVNK01000044">
    <property type="protein sequence ID" value="HIU47088.1"/>
    <property type="molecule type" value="Genomic_DNA"/>
</dbReference>
<dbReference type="PANTHER" id="PTHR43091">
    <property type="entry name" value="3-OXOACYL-[ACYL-CARRIER-PROTEIN] SYNTHASE"/>
    <property type="match status" value="1"/>
</dbReference>
<dbReference type="InterPro" id="IPR004655">
    <property type="entry name" value="FabH"/>
</dbReference>
<keyword evidence="9" id="KW-0012">Acyltransferase</keyword>
<evidence type="ECO:0000259" key="10">
    <source>
        <dbReference type="Pfam" id="PF08541"/>
    </source>
</evidence>
<dbReference type="NCBIfam" id="TIGR00747">
    <property type="entry name" value="fabH"/>
    <property type="match status" value="1"/>
</dbReference>
<feature type="domain" description="Beta-ketoacyl-[acyl-carrier-protein] synthase III C-terminal" evidence="10">
    <location>
        <begin position="227"/>
        <end position="316"/>
    </location>
</feature>
<evidence type="ECO:0000256" key="2">
    <source>
        <dbReference type="ARBA" id="ARBA00008642"/>
    </source>
</evidence>
<dbReference type="Gene3D" id="3.40.47.10">
    <property type="match status" value="1"/>
</dbReference>
<sequence>MRIIGTGSALPKFTVTNDDLAKFLDTSDEWISTRTGIRSRQIITTETLDGLAYEACTRALDDAGLTAADIDFIICSTVQGEWITPGMSCAIQERLGIPCCPCIDINVACAGFIYALDIADCYINAGRAHNVLVFCAEAMSRMANWADRSNCVLFGDGAGAAVVTQGEGLMKTRLTSRGNVGVLYQRISRGSSPYAADRDIDTHFHMKGQDVYKSAVTHSAEDLFALLNECGLKPDQVDHYLMHQANLRIIEAVRSRLGVERERIPHNIERTGNSSSASCAILLDEQNRSGALKNGDILALSAFGAGFVTAAALLRWNK</sequence>
<dbReference type="InterPro" id="IPR016039">
    <property type="entry name" value="Thiolase-like"/>
</dbReference>
<evidence type="ECO:0000256" key="3">
    <source>
        <dbReference type="ARBA" id="ARBA00022516"/>
    </source>
</evidence>